<dbReference type="EMBL" id="JAVDQF010000001">
    <property type="protein sequence ID" value="MDR6269777.1"/>
    <property type="molecule type" value="Genomic_DNA"/>
</dbReference>
<evidence type="ECO:0000256" key="4">
    <source>
        <dbReference type="ARBA" id="ARBA00022692"/>
    </source>
</evidence>
<comment type="caution">
    <text evidence="15">The sequence shown here is derived from an EMBL/GenBank/DDBJ whole genome shotgun (WGS) entry which is preliminary data.</text>
</comment>
<dbReference type="PANTHER" id="PTHR47354:SF8">
    <property type="entry name" value="1,2-PHENYLACETYL-COA EPOXIDASE, SUBUNIT E"/>
    <property type="match status" value="1"/>
</dbReference>
<dbReference type="Gene3D" id="3.40.50.80">
    <property type="entry name" value="Nucleotide-binding domain of ferredoxin-NADP reductase (FNR) module"/>
    <property type="match status" value="1"/>
</dbReference>
<keyword evidence="8 13" id="KW-1133">Transmembrane helix</keyword>
<keyword evidence="3" id="KW-0285">Flavoprotein</keyword>
<dbReference type="InterPro" id="IPR013112">
    <property type="entry name" value="FAD-bd_8"/>
</dbReference>
<evidence type="ECO:0000256" key="13">
    <source>
        <dbReference type="SAM" id="Phobius"/>
    </source>
</evidence>
<feature type="transmembrane region" description="Helical" evidence="13">
    <location>
        <begin position="70"/>
        <end position="92"/>
    </location>
</feature>
<dbReference type="InterPro" id="IPR013130">
    <property type="entry name" value="Fe3_Rdtase_TM_dom"/>
</dbReference>
<evidence type="ECO:0000256" key="6">
    <source>
        <dbReference type="ARBA" id="ARBA00022723"/>
    </source>
</evidence>
<evidence type="ECO:0000313" key="16">
    <source>
        <dbReference type="Proteomes" id="UP001185069"/>
    </source>
</evidence>
<protein>
    <submittedName>
        <fullName evidence="15">Ferric reductase</fullName>
    </submittedName>
</protein>
<evidence type="ECO:0000256" key="2">
    <source>
        <dbReference type="ARBA" id="ARBA00004141"/>
    </source>
</evidence>
<dbReference type="InterPro" id="IPR017927">
    <property type="entry name" value="FAD-bd_FR_type"/>
</dbReference>
<keyword evidence="11" id="KW-0411">Iron-sulfur</keyword>
<dbReference type="Gene3D" id="2.40.30.10">
    <property type="entry name" value="Translation factors"/>
    <property type="match status" value="1"/>
</dbReference>
<keyword evidence="4 13" id="KW-0812">Transmembrane</keyword>
<feature type="transmembrane region" description="Helical" evidence="13">
    <location>
        <begin position="142"/>
        <end position="165"/>
    </location>
</feature>
<sequence>MDNDQRPAQSALSGATKTLLGRKSDWIPGFAPFPGGRNLLGPLLIIATFALSALPFLGMLDQPGDDALGLLVGTESILAMSWTFVLAIRTRWSEWLFGGLDRVYVAHRWLGVVAVVLMWWHIQSSNQVTGVPGANPAAAEFGTTLAGIAEPTLYLLVLVSVLRWLPWRLWRLTHKLLIIPFGFAAYHMVTAEKPFGNFSAWGLWFGLVIAAGILGYLIRVVGRDAIWRGSPYRIAELIPHPGAVEILLTPQGRPLSWKPGQFAFLKLQVPGLSEPHPFSIATDPQRPGLRFMVRRLGDWTDQLEDAVAVGDRAFVEGPYGQLRIFPAGSPRRTVWIAGGVGITPFLAALQQLPGTSGQEPPILIHAVRNEDSAHARSEVEAAAAQGRIELHYFDSDAGRPLTEQSLLQELGPSGLRGAHVVLCGPVKMTRWLRRLARRQGAKHVESEIFDLRGGIAPDLSRVIGPQLNRMPLARLLSEARIWLRSGRGPN</sequence>
<dbReference type="InterPro" id="IPR001433">
    <property type="entry name" value="OxRdtase_FAD/NAD-bd"/>
</dbReference>
<dbReference type="Pfam" id="PF08022">
    <property type="entry name" value="FAD_binding_8"/>
    <property type="match status" value="1"/>
</dbReference>
<feature type="transmembrane region" description="Helical" evidence="13">
    <location>
        <begin position="39"/>
        <end position="58"/>
    </location>
</feature>
<dbReference type="InterPro" id="IPR050415">
    <property type="entry name" value="MRET"/>
</dbReference>
<feature type="transmembrane region" description="Helical" evidence="13">
    <location>
        <begin position="172"/>
        <end position="189"/>
    </location>
</feature>
<reference evidence="15 16" key="1">
    <citation type="submission" date="2023-07" db="EMBL/GenBank/DDBJ databases">
        <title>Sequencing the genomes of 1000 actinobacteria strains.</title>
        <authorList>
            <person name="Klenk H.-P."/>
        </authorList>
    </citation>
    <scope>NUCLEOTIDE SEQUENCE [LARGE SCALE GENOMIC DNA]</scope>
    <source>
        <strain evidence="15 16">DSM 14555</strain>
    </source>
</reference>
<evidence type="ECO:0000256" key="8">
    <source>
        <dbReference type="ARBA" id="ARBA00022989"/>
    </source>
</evidence>
<evidence type="ECO:0000313" key="15">
    <source>
        <dbReference type="EMBL" id="MDR6269777.1"/>
    </source>
</evidence>
<dbReference type="PROSITE" id="PS51384">
    <property type="entry name" value="FAD_FR"/>
    <property type="match status" value="1"/>
</dbReference>
<keyword evidence="5" id="KW-0001">2Fe-2S</keyword>
<dbReference type="SUPFAM" id="SSF63380">
    <property type="entry name" value="Riboflavin synthase domain-like"/>
    <property type="match status" value="1"/>
</dbReference>
<evidence type="ECO:0000256" key="1">
    <source>
        <dbReference type="ARBA" id="ARBA00001974"/>
    </source>
</evidence>
<dbReference type="InterPro" id="IPR039261">
    <property type="entry name" value="FNR_nucleotide-bd"/>
</dbReference>
<dbReference type="InterPro" id="IPR017938">
    <property type="entry name" value="Riboflavin_synthase-like_b-brl"/>
</dbReference>
<dbReference type="CDD" id="cd06198">
    <property type="entry name" value="FNR_like_3"/>
    <property type="match status" value="1"/>
</dbReference>
<evidence type="ECO:0000256" key="12">
    <source>
        <dbReference type="ARBA" id="ARBA00023136"/>
    </source>
</evidence>
<evidence type="ECO:0000259" key="14">
    <source>
        <dbReference type="PROSITE" id="PS51384"/>
    </source>
</evidence>
<keyword evidence="9" id="KW-0560">Oxidoreductase</keyword>
<feature type="transmembrane region" description="Helical" evidence="13">
    <location>
        <begin position="201"/>
        <end position="218"/>
    </location>
</feature>
<keyword evidence="6" id="KW-0479">Metal-binding</keyword>
<dbReference type="Proteomes" id="UP001185069">
    <property type="component" value="Unassembled WGS sequence"/>
</dbReference>
<comment type="cofactor">
    <cofactor evidence="1">
        <name>FAD</name>
        <dbReference type="ChEBI" id="CHEBI:57692"/>
    </cofactor>
</comment>
<comment type="subcellular location">
    <subcellularLocation>
        <location evidence="2">Membrane</location>
        <topology evidence="2">Multi-pass membrane protein</topology>
    </subcellularLocation>
</comment>
<evidence type="ECO:0000256" key="11">
    <source>
        <dbReference type="ARBA" id="ARBA00023014"/>
    </source>
</evidence>
<evidence type="ECO:0000256" key="3">
    <source>
        <dbReference type="ARBA" id="ARBA00022630"/>
    </source>
</evidence>
<dbReference type="SUPFAM" id="SSF52343">
    <property type="entry name" value="Ferredoxin reductase-like, C-terminal NADP-linked domain"/>
    <property type="match status" value="1"/>
</dbReference>
<evidence type="ECO:0000256" key="5">
    <source>
        <dbReference type="ARBA" id="ARBA00022714"/>
    </source>
</evidence>
<name>A0ABU1JEF3_9MICC</name>
<evidence type="ECO:0000256" key="9">
    <source>
        <dbReference type="ARBA" id="ARBA00023002"/>
    </source>
</evidence>
<dbReference type="RefSeq" id="WP_309798354.1">
    <property type="nucleotide sequence ID" value="NZ_BAAAHY010000005.1"/>
</dbReference>
<proteinExistence type="predicted"/>
<keyword evidence="16" id="KW-1185">Reference proteome</keyword>
<dbReference type="Pfam" id="PF00175">
    <property type="entry name" value="NAD_binding_1"/>
    <property type="match status" value="1"/>
</dbReference>
<evidence type="ECO:0000256" key="10">
    <source>
        <dbReference type="ARBA" id="ARBA00023004"/>
    </source>
</evidence>
<accession>A0ABU1JEF3</accession>
<gene>
    <name evidence="15" type="ORF">JOE69_002015</name>
</gene>
<keyword evidence="12 13" id="KW-0472">Membrane</keyword>
<dbReference type="Pfam" id="PF01794">
    <property type="entry name" value="Ferric_reduct"/>
    <property type="match status" value="1"/>
</dbReference>
<organism evidence="15 16">
    <name type="scientific">Arthrobacter russicus</name>
    <dbReference type="NCBI Taxonomy" id="172040"/>
    <lineage>
        <taxon>Bacteria</taxon>
        <taxon>Bacillati</taxon>
        <taxon>Actinomycetota</taxon>
        <taxon>Actinomycetes</taxon>
        <taxon>Micrococcales</taxon>
        <taxon>Micrococcaceae</taxon>
        <taxon>Arthrobacter</taxon>
    </lineage>
</organism>
<keyword evidence="10" id="KW-0408">Iron</keyword>
<feature type="transmembrane region" description="Helical" evidence="13">
    <location>
        <begin position="104"/>
        <end position="122"/>
    </location>
</feature>
<dbReference type="PANTHER" id="PTHR47354">
    <property type="entry name" value="NADH OXIDOREDUCTASE HCR"/>
    <property type="match status" value="1"/>
</dbReference>
<evidence type="ECO:0000256" key="7">
    <source>
        <dbReference type="ARBA" id="ARBA00022827"/>
    </source>
</evidence>
<feature type="domain" description="FAD-binding FR-type" evidence="14">
    <location>
        <begin position="213"/>
        <end position="325"/>
    </location>
</feature>
<keyword evidence="7" id="KW-0274">FAD</keyword>